<feature type="domain" description="MANSC" evidence="12">
    <location>
        <begin position="10"/>
        <end position="96"/>
    </location>
</feature>
<dbReference type="Pfam" id="PF23620">
    <property type="entry name" value="KIAA0319"/>
    <property type="match status" value="1"/>
</dbReference>
<keyword evidence="3 10" id="KW-0812">Transmembrane</keyword>
<dbReference type="PANTHER" id="PTHR46182:SF1">
    <property type="entry name" value="DYSLEXIA-ASSOCIATED PROTEIN KIAA0319"/>
    <property type="match status" value="1"/>
</dbReference>
<evidence type="ECO:0000256" key="5">
    <source>
        <dbReference type="ARBA" id="ARBA00022737"/>
    </source>
</evidence>
<dbReference type="PANTHER" id="PTHR46182">
    <property type="entry name" value="FI19480P1"/>
    <property type="match status" value="1"/>
</dbReference>
<dbReference type="FunFam" id="2.60.40.10:FF:000061">
    <property type="entry name" value="Dyslexia-associated protein KIAA0319 homolog"/>
    <property type="match status" value="2"/>
</dbReference>
<proteinExistence type="predicted"/>
<dbReference type="GO" id="GO:0001764">
    <property type="term" value="P:neuron migration"/>
    <property type="evidence" value="ECO:0007669"/>
    <property type="project" value="TreeGrafter"/>
</dbReference>
<dbReference type="FunFam" id="2.60.40.10:FF:000258">
    <property type="entry name" value="Dyslexia-associated protein KIAA0319 homolog"/>
    <property type="match status" value="1"/>
</dbReference>
<dbReference type="InterPro" id="IPR056502">
    <property type="entry name" value="KIAA0319-like_C"/>
</dbReference>
<keyword evidence="7 10" id="KW-0472">Membrane</keyword>
<keyword evidence="14" id="KW-1185">Reference proteome</keyword>
<evidence type="ECO:0000256" key="9">
    <source>
        <dbReference type="SAM" id="MobiDB-lite"/>
    </source>
</evidence>
<dbReference type="Gene3D" id="2.60.40.10">
    <property type="entry name" value="Immunoglobulins"/>
    <property type="match status" value="5"/>
</dbReference>
<evidence type="ECO:0000256" key="8">
    <source>
        <dbReference type="ARBA" id="ARBA00023180"/>
    </source>
</evidence>
<dbReference type="PROSITE" id="PS50093">
    <property type="entry name" value="PKD"/>
    <property type="match status" value="1"/>
</dbReference>
<dbReference type="CDD" id="cd00146">
    <property type="entry name" value="PKD"/>
    <property type="match status" value="4"/>
</dbReference>
<dbReference type="PROSITE" id="PS50986">
    <property type="entry name" value="MANSC"/>
    <property type="match status" value="1"/>
</dbReference>
<evidence type="ECO:0000313" key="13">
    <source>
        <dbReference type="Ensembl" id="ENSCUSP00005002900.1"/>
    </source>
</evidence>
<feature type="domain" description="PKD" evidence="11">
    <location>
        <begin position="493"/>
        <end position="565"/>
    </location>
</feature>
<dbReference type="InterPro" id="IPR013980">
    <property type="entry name" value="MANSC_dom"/>
</dbReference>
<sequence>KKQAKSPLSSIPALAPQWGHQCREGATYSGAVISPNLETTKIMRVPHALSVSDCIAACCDLSGCDLSWMFERRCYIVNCQHKDNCEPKKIETVKSYITFVLRPSQRPASLLGFGQVIPSMVHSVGLQNDPSEEVSSLKKLSLLGKDPSLEEIPEYIDDYKELEQDPFQVGIKHPQKDSMDYADWGLMVAGENGFNTSTGDDGDNQEDFAEKKGEAGKVESLLNKNSSELTSVNEHSTERSSLPEITPLPGKTLEREAAVPLAQPEDALQKEVCLPFRKQRVWSFYGELDFCVFWAYLEHKTNCSYAVLLLLETAYTYEWSLISHPADYSGEMEHRHSQTLKLSHLSVGLYAFKVTVSGENAFGEGFVNVTVKPAVRINQPPVAVASPKVQEVSLPTTSTFIDGSQSIDDVKIVSYHWEEIKGPLREQKASADTPVLHLSNLVPGNYTFRLTVIDSDGAANSTIASLTVNKPVDYPPIANAGPNQAVTLPQNFITLNGNQSSDDHEIVSYEWSLSPKSKGKVVAMQGVRTPYLQLSAMQEGDYTFQLTVTDSARQRSTAEVTLIVQPENNSPPVAVAGPDKELTFPVESTTLDGSKSQDDQGIVFYHWENISGPSSVQMENDDKAIATVTGLQVGTYHFRLTVKDQQGLSSASVLSITVKEENNSPPRAHAGGKHVLVLPNNSVTLDGSGSDDDQGIVSYLWIRDGQSPAAGDVIHGSDHEAVLQLTNLVEGTYIFHLKVTDAKGDSDVDSATIEVRPDPKRSGLVELILQVGVGQLSEQQKDTLVRQLAVLLNVLDSDIKVQKIQAYSDISTAVVFYVQNGHPSTVIKASDVSRTLHVQLLKQKADFLLFKVLRVDTADCLLKCSGHGHCDPITKRCICYQLWMENLIHRYLNDGESNCEWSILYVTVSVFILIVVMVGLAWFCICCCKSRKRTKIRKKTKYTILDNIDEQERMELRPKYGIKHRSTEHNSSLMVSESEFDSDQDTIFSREKIERENSRTLINGSVRNGVSFNYSSKDR</sequence>
<evidence type="ECO:0000256" key="3">
    <source>
        <dbReference type="ARBA" id="ARBA00022692"/>
    </source>
</evidence>
<comment type="subcellular location">
    <subcellularLocation>
        <location evidence="1">Cell membrane</location>
    </subcellularLocation>
</comment>
<evidence type="ECO:0000256" key="7">
    <source>
        <dbReference type="ARBA" id="ARBA00023136"/>
    </source>
</evidence>
<evidence type="ECO:0000256" key="2">
    <source>
        <dbReference type="ARBA" id="ARBA00022475"/>
    </source>
</evidence>
<dbReference type="InterPro" id="IPR035986">
    <property type="entry name" value="PKD_dom_sf"/>
</dbReference>
<dbReference type="InterPro" id="IPR013783">
    <property type="entry name" value="Ig-like_fold"/>
</dbReference>
<dbReference type="Pfam" id="PF22352">
    <property type="entry name" value="K319L-like_PKD"/>
    <property type="match status" value="5"/>
</dbReference>
<dbReference type="FunFam" id="2.60.40.10:FF:000257">
    <property type="entry name" value="Dyslexia-associated protein KIAA0319-like"/>
    <property type="match status" value="1"/>
</dbReference>
<evidence type="ECO:0000256" key="10">
    <source>
        <dbReference type="SAM" id="Phobius"/>
    </source>
</evidence>
<dbReference type="Ensembl" id="ENSCUST00005003051.1">
    <property type="protein sequence ID" value="ENSCUSP00005002900.1"/>
    <property type="gene ID" value="ENSCUSG00005001895.1"/>
</dbReference>
<reference evidence="13" key="3">
    <citation type="submission" date="2025-09" db="UniProtKB">
        <authorList>
            <consortium name="Ensembl"/>
        </authorList>
    </citation>
    <scope>IDENTIFICATION</scope>
</reference>
<dbReference type="InterPro" id="IPR029865">
    <property type="entry name" value="KIAA0319-like"/>
</dbReference>
<keyword evidence="8" id="KW-0325">Glycoprotein</keyword>
<dbReference type="GO" id="GO:0031410">
    <property type="term" value="C:cytoplasmic vesicle"/>
    <property type="evidence" value="ECO:0007669"/>
    <property type="project" value="TreeGrafter"/>
</dbReference>
<gene>
    <name evidence="13" type="primary">LOC117003348</name>
</gene>
<evidence type="ECO:0000256" key="4">
    <source>
        <dbReference type="ARBA" id="ARBA00022729"/>
    </source>
</evidence>
<feature type="transmembrane region" description="Helical" evidence="10">
    <location>
        <begin position="903"/>
        <end position="928"/>
    </location>
</feature>
<dbReference type="SMART" id="SM00765">
    <property type="entry name" value="MANEC"/>
    <property type="match status" value="1"/>
</dbReference>
<keyword evidence="2" id="KW-1003">Cell membrane</keyword>
<organism evidence="13 14">
    <name type="scientific">Catharus ustulatus</name>
    <name type="common">Russet-backed thrush</name>
    <name type="synonym">Hylocichla ustulatus</name>
    <dbReference type="NCBI Taxonomy" id="91951"/>
    <lineage>
        <taxon>Eukaryota</taxon>
        <taxon>Metazoa</taxon>
        <taxon>Chordata</taxon>
        <taxon>Craniata</taxon>
        <taxon>Vertebrata</taxon>
        <taxon>Euteleostomi</taxon>
        <taxon>Archelosauria</taxon>
        <taxon>Archosauria</taxon>
        <taxon>Dinosauria</taxon>
        <taxon>Saurischia</taxon>
        <taxon>Theropoda</taxon>
        <taxon>Coelurosauria</taxon>
        <taxon>Aves</taxon>
        <taxon>Neognathae</taxon>
        <taxon>Neoaves</taxon>
        <taxon>Telluraves</taxon>
        <taxon>Australaves</taxon>
        <taxon>Passeriformes</taxon>
        <taxon>Turdidae</taxon>
        <taxon>Catharus</taxon>
    </lineage>
</organism>
<evidence type="ECO:0000256" key="6">
    <source>
        <dbReference type="ARBA" id="ARBA00022989"/>
    </source>
</evidence>
<accession>A0A8C3XYP8</accession>
<dbReference type="SUPFAM" id="SSF49299">
    <property type="entry name" value="PKD domain"/>
    <property type="match status" value="4"/>
</dbReference>
<dbReference type="GO" id="GO:0005886">
    <property type="term" value="C:plasma membrane"/>
    <property type="evidence" value="ECO:0007669"/>
    <property type="project" value="UniProtKB-SubCell"/>
</dbReference>
<keyword evidence="5" id="KW-0677">Repeat</keyword>
<dbReference type="InterPro" id="IPR022409">
    <property type="entry name" value="PKD/Chitinase_dom"/>
</dbReference>
<dbReference type="FunFam" id="2.60.40.10:FF:000319">
    <property type="entry name" value="Dyslexia-associated protein KIAA0319 homolog"/>
    <property type="match status" value="1"/>
</dbReference>
<evidence type="ECO:0000259" key="11">
    <source>
        <dbReference type="PROSITE" id="PS50093"/>
    </source>
</evidence>
<dbReference type="SMART" id="SM00089">
    <property type="entry name" value="PKD"/>
    <property type="match status" value="4"/>
</dbReference>
<dbReference type="InterPro" id="IPR011106">
    <property type="entry name" value="MANSC_N"/>
</dbReference>
<reference evidence="13" key="2">
    <citation type="submission" date="2025-08" db="UniProtKB">
        <authorList>
            <consortium name="Ensembl"/>
        </authorList>
    </citation>
    <scope>IDENTIFICATION</scope>
</reference>
<reference evidence="13" key="1">
    <citation type="submission" date="2020-10" db="EMBL/GenBank/DDBJ databases">
        <title>Catharus ustulatus (Swainson's thrush) genome, bCatUst1, primary haplotype v2.</title>
        <authorList>
            <person name="Delmore K."/>
            <person name="Vafadar M."/>
            <person name="Formenti G."/>
            <person name="Chow W."/>
            <person name="Pelan S."/>
            <person name="Howe K."/>
            <person name="Rhie A."/>
            <person name="Mountcastle J."/>
            <person name="Haase B."/>
            <person name="Fedrigo O."/>
            <person name="Jarvis E.D."/>
        </authorList>
    </citation>
    <scope>NUCLEOTIDE SEQUENCE [LARGE SCALE GENOMIC DNA]</scope>
</reference>
<dbReference type="AlphaFoldDB" id="A0A8C3XYP8"/>
<keyword evidence="4" id="KW-0732">Signal</keyword>
<protein>
    <submittedName>
        <fullName evidence="13">KIAA0319</fullName>
    </submittedName>
</protein>
<keyword evidence="6 10" id="KW-1133">Transmembrane helix</keyword>
<evidence type="ECO:0000313" key="14">
    <source>
        <dbReference type="Proteomes" id="UP000694563"/>
    </source>
</evidence>
<dbReference type="Pfam" id="PF23597">
    <property type="entry name" value="KIAA0319_N"/>
    <property type="match status" value="1"/>
</dbReference>
<name>A0A8C3XYP8_CATUS</name>
<feature type="region of interest" description="Disordered" evidence="9">
    <location>
        <begin position="228"/>
        <end position="248"/>
    </location>
</feature>
<dbReference type="Proteomes" id="UP000694563">
    <property type="component" value="Chromosome 1"/>
</dbReference>
<evidence type="ECO:0000259" key="12">
    <source>
        <dbReference type="PROSITE" id="PS50986"/>
    </source>
</evidence>
<dbReference type="InterPro" id="IPR000601">
    <property type="entry name" value="PKD_dom"/>
</dbReference>
<evidence type="ECO:0000256" key="1">
    <source>
        <dbReference type="ARBA" id="ARBA00004236"/>
    </source>
</evidence>